<dbReference type="AlphaFoldDB" id="A0A1B1W6Y6"/>
<dbReference type="Pfam" id="PF03495">
    <property type="entry name" value="Binary_toxB"/>
    <property type="match status" value="1"/>
</dbReference>
<feature type="compositionally biased region" description="Acidic residues" evidence="1">
    <location>
        <begin position="223"/>
        <end position="236"/>
    </location>
</feature>
<sequence>MTYMKKKLVSVVTCTLLAPIFLTGNVHPVNADSKKSQPSTAQEKQEKPVDRKGLLGYFFKGKEFNHLTLFAPTRDNTLIYDQQTANSLLDTKQQEYQSIRWIGLIQSKETGDFTFNLSDDQNAIIEIDGKIISHKGQNKQVVHLEKGKLVPIKIEYQSDQILTRDSNIFKEFQLFKVDSQQHSHQVQLDELRNPDFNKKETQQFLEKAAKTNLFTQNMKRDTDDDDDTDTDGDSIPDLWEENGYTIQNKVAVKWDDSFAAKGYTKFVSNPLESHTVGDPYTDYEKAARDLDLANAKETFNPLVAAFPSVNVNLEKVILSPDENLSNSVESHSSTNWSYTNTEGASIEAGGGPLGISFGVSANYQHSETVAKEWGTSTGNTSQFNTASAGYLNANVRYNNVGTGAIYEVKPTTSFVLDKDTVATITAKSNSTALSISPGESYPKKGQNGIAINTMDDFNSHPITLNKQQLDQLLNNKPLMLETNQADGVYKIKDTSGNIVTGGEWNGVIQQIQAKTASIIVDTGESVSEKRVAAKDYVNPEDKTPSLSLKEALKLGYPEEIKEKDGLLYYKDKPIYESSVMTYLDENTAKEVEKQLQDTTGIYKDINHLYDVKLTPTMNFTIKLASLYDGAENNDVKNGPIGHWYYTYNTGGGNTGKHQYRSANPSANVVLSSEAKSKLDKNTNYYLSMYMKAESDTEPTIEVSGENSTITSKKVKLNSEGYQRVDILVPNSERNPINQIYVRGNNTTNVYWDDVSITNISAINPKTLTDEEIKEIYKDFSESKDWPWFNDVTFKNIKPLENYVKQYRVDFWNTNSDRSFNRIKDSYPVNEDGSVKVNMTEYNEGYPLRIESAYHLNISAITYDGREIPVYSSSWPSNK</sequence>
<dbReference type="GO" id="GO:0005576">
    <property type="term" value="C:extracellular region"/>
    <property type="evidence" value="ECO:0007669"/>
    <property type="project" value="InterPro"/>
</dbReference>
<dbReference type="InterPro" id="IPR035331">
    <property type="entry name" value="Binary_toxB_3"/>
</dbReference>
<reference evidence="4" key="1">
    <citation type="journal article" date="2016" name="Int. J. Biol. Macromol.">
        <title>Localization and in silico study of the vegetative insecticidal proteins Vip2S-Vip1S of Bacillus thuringiensis.</title>
        <authorList>
            <person name="Sellami S."/>
            <person name="Jemli S."/>
            <person name="Abdelmalek N."/>
            <person name="Dabbeche E."/>
            <person name="Jamoussi K."/>
        </authorList>
    </citation>
    <scope>NUCLEOTIDE SEQUENCE</scope>
    <source>
        <strain evidence="4">S1/4</strain>
        <plasmid evidence="4">unnamed</plasmid>
    </source>
</reference>
<dbReference type="InterPro" id="IPR011658">
    <property type="entry name" value="PA14_dom"/>
</dbReference>
<accession>A0A1B1W6Y6</accession>
<dbReference type="InterPro" id="IPR037149">
    <property type="entry name" value="PA_heptamer_dom_sf"/>
</dbReference>
<evidence type="ECO:0000313" key="4">
    <source>
        <dbReference type="EMBL" id="ANW48629.1"/>
    </source>
</evidence>
<feature type="chain" id="PRO_5008531808" evidence="2">
    <location>
        <begin position="32"/>
        <end position="878"/>
    </location>
</feature>
<dbReference type="Gene3D" id="2.60.120.260">
    <property type="entry name" value="Galactose-binding domain-like"/>
    <property type="match status" value="1"/>
</dbReference>
<evidence type="ECO:0000256" key="1">
    <source>
        <dbReference type="SAM" id="MobiDB-lite"/>
    </source>
</evidence>
<dbReference type="GO" id="GO:0051260">
    <property type="term" value="P:protein homooligomerization"/>
    <property type="evidence" value="ECO:0007669"/>
    <property type="project" value="InterPro"/>
</dbReference>
<keyword evidence="2" id="KW-0732">Signal</keyword>
<feature type="region of interest" description="Disordered" evidence="1">
    <location>
        <begin position="215"/>
        <end position="236"/>
    </location>
</feature>
<dbReference type="InterPro" id="IPR035088">
    <property type="entry name" value="PA_Ca-bd"/>
</dbReference>
<proteinExistence type="predicted"/>
<name>A0A1B1W6Y6_BACTU</name>
<protein>
    <submittedName>
        <fullName evidence="4">Vegetative insecticidal protein Vip1S</fullName>
    </submittedName>
</protein>
<evidence type="ECO:0000256" key="2">
    <source>
        <dbReference type="SAM" id="SignalP"/>
    </source>
</evidence>
<feature type="signal peptide" evidence="2">
    <location>
        <begin position="1"/>
        <end position="31"/>
    </location>
</feature>
<dbReference type="PRINTS" id="PR01391">
    <property type="entry name" value="BINARYTOXINB"/>
</dbReference>
<dbReference type="Pfam" id="PF07691">
    <property type="entry name" value="PA14"/>
    <property type="match status" value="1"/>
</dbReference>
<gene>
    <name evidence="4" type="primary">vip1S</name>
</gene>
<dbReference type="SUPFAM" id="SSF56988">
    <property type="entry name" value="Anthrax protective antigen"/>
    <property type="match status" value="1"/>
</dbReference>
<dbReference type="Gene3D" id="2.60.120.240">
    <property type="entry name" value="Protective antigen, heptamerisation domain"/>
    <property type="match status" value="1"/>
</dbReference>
<dbReference type="Gene3D" id="3.10.20.110">
    <property type="match status" value="1"/>
</dbReference>
<dbReference type="Pfam" id="PF17475">
    <property type="entry name" value="Binary_toxB_2"/>
    <property type="match status" value="1"/>
</dbReference>
<dbReference type="PROSITE" id="PS51820">
    <property type="entry name" value="PA14"/>
    <property type="match status" value="1"/>
</dbReference>
<dbReference type="Gene3D" id="3.90.182.10">
    <property type="entry name" value="Toxin - Anthrax Protective Antigen,domain 1"/>
    <property type="match status" value="1"/>
</dbReference>
<dbReference type="InterPro" id="IPR027439">
    <property type="entry name" value="PA_heptamer_dom"/>
</dbReference>
<geneLocation type="plasmid" evidence="4">
    <name>unnamed</name>
</geneLocation>
<dbReference type="Pfam" id="PF17476">
    <property type="entry name" value="Binary_toxB_3"/>
    <property type="match status" value="1"/>
</dbReference>
<dbReference type="EMBL" id="KU726868">
    <property type="protein sequence ID" value="ANW48629.1"/>
    <property type="molecule type" value="Genomic_DNA"/>
</dbReference>
<dbReference type="SMART" id="SM00758">
    <property type="entry name" value="PA14"/>
    <property type="match status" value="1"/>
</dbReference>
<dbReference type="InterPro" id="IPR053742">
    <property type="entry name" value="Fungal_ImmunoLectin_sf"/>
</dbReference>
<dbReference type="InterPro" id="IPR037524">
    <property type="entry name" value="PA14/GLEYA"/>
</dbReference>
<organism evidence="4">
    <name type="scientific">Bacillus thuringiensis</name>
    <dbReference type="NCBI Taxonomy" id="1428"/>
    <lineage>
        <taxon>Bacteria</taxon>
        <taxon>Bacillati</taxon>
        <taxon>Bacillota</taxon>
        <taxon>Bacilli</taxon>
        <taxon>Bacillales</taxon>
        <taxon>Bacillaceae</taxon>
        <taxon>Bacillus</taxon>
        <taxon>Bacillus cereus group</taxon>
    </lineage>
</organism>
<dbReference type="InterPro" id="IPR003896">
    <property type="entry name" value="Bacterial_exotoxin_B"/>
</dbReference>
<keyword evidence="4" id="KW-0614">Plasmid</keyword>
<evidence type="ECO:0000259" key="3">
    <source>
        <dbReference type="PROSITE" id="PS51820"/>
    </source>
</evidence>
<feature type="domain" description="PA14" evidence="3">
    <location>
        <begin position="49"/>
        <end position="186"/>
    </location>
</feature>
<dbReference type="Gene3D" id="2.60.40.1790">
    <property type="entry name" value="Fungal immunomodulatory protein Fve"/>
    <property type="match status" value="1"/>
</dbReference>